<evidence type="ECO:0000259" key="3">
    <source>
        <dbReference type="Pfam" id="PF07889"/>
    </source>
</evidence>
<keyword evidence="5" id="KW-1185">Reference proteome</keyword>
<evidence type="ECO:0000256" key="1">
    <source>
        <dbReference type="SAM" id="MobiDB-lite"/>
    </source>
</evidence>
<name>A0AAV1CCL7_OLDCO</name>
<evidence type="ECO:0000313" key="5">
    <source>
        <dbReference type="Proteomes" id="UP001161247"/>
    </source>
</evidence>
<feature type="signal peptide" evidence="2">
    <location>
        <begin position="1"/>
        <end position="22"/>
    </location>
</feature>
<gene>
    <name evidence="4" type="ORF">OLC1_LOCUS4664</name>
</gene>
<feature type="chain" id="PRO_5043494331" evidence="2">
    <location>
        <begin position="23"/>
        <end position="368"/>
    </location>
</feature>
<protein>
    <submittedName>
        <fullName evidence="4">OLC1v1028622C1</fullName>
    </submittedName>
</protein>
<sequence>MAFPLGKITIIVGAGLIGSVLAKEGRMPTVSDAFSGAFKVWRQISNGESGTSKPKVRDDALIQQVSNLREQMQLMVANRSITVVTSNGTGSNRYGIIIVVISIGYGYVWWKGWKLSDMMFATKRSLSDACDNVSKKLENVYSSIAATKRHLSSRIDGVDGKLDECVGNTAATREEVSKLRGDLKVMGVDVESVHHVVRSLETKISRIEGKQGETLFGVGKLVTFVKNLEASRGFDPIEAGYSGASRTTSLPALEIAPGTPDRAMSLPHSSRLELPSPSTSNGSTKPPLQGSISNSGLKVRELSDGVEVVELSRHQSSPPIVNGIGPSDVGTSEPFPGSGGFFNLKSGGSATTINMVRRSCSAKLSFNI</sequence>
<dbReference type="Pfam" id="PF07889">
    <property type="entry name" value="DUF1664"/>
    <property type="match status" value="1"/>
</dbReference>
<evidence type="ECO:0000313" key="4">
    <source>
        <dbReference type="EMBL" id="CAI9093185.1"/>
    </source>
</evidence>
<proteinExistence type="predicted"/>
<feature type="region of interest" description="Disordered" evidence="1">
    <location>
        <begin position="255"/>
        <end position="294"/>
    </location>
</feature>
<dbReference type="AlphaFoldDB" id="A0AAV1CCL7"/>
<evidence type="ECO:0000256" key="2">
    <source>
        <dbReference type="SAM" id="SignalP"/>
    </source>
</evidence>
<accession>A0AAV1CCL7</accession>
<dbReference type="EMBL" id="OX459119">
    <property type="protein sequence ID" value="CAI9093185.1"/>
    <property type="molecule type" value="Genomic_DNA"/>
</dbReference>
<dbReference type="PANTHER" id="PTHR47289:SF2">
    <property type="entry name" value="TRANSCRIPTION FACTOR, PUTATIVE (DUF1664)-RELATED"/>
    <property type="match status" value="1"/>
</dbReference>
<dbReference type="PANTHER" id="PTHR47289">
    <property type="entry name" value="TRANSCRIPTION FACTOR, PUTATIVE (DUF1664)-RELATED"/>
    <property type="match status" value="1"/>
</dbReference>
<feature type="domain" description="DUF1664" evidence="3">
    <location>
        <begin position="93"/>
        <end position="211"/>
    </location>
</feature>
<keyword evidence="2" id="KW-0732">Signal</keyword>
<dbReference type="InterPro" id="IPR012458">
    <property type="entry name" value="DUF1664"/>
</dbReference>
<organism evidence="4 5">
    <name type="scientific">Oldenlandia corymbosa var. corymbosa</name>
    <dbReference type="NCBI Taxonomy" id="529605"/>
    <lineage>
        <taxon>Eukaryota</taxon>
        <taxon>Viridiplantae</taxon>
        <taxon>Streptophyta</taxon>
        <taxon>Embryophyta</taxon>
        <taxon>Tracheophyta</taxon>
        <taxon>Spermatophyta</taxon>
        <taxon>Magnoliopsida</taxon>
        <taxon>eudicotyledons</taxon>
        <taxon>Gunneridae</taxon>
        <taxon>Pentapetalae</taxon>
        <taxon>asterids</taxon>
        <taxon>lamiids</taxon>
        <taxon>Gentianales</taxon>
        <taxon>Rubiaceae</taxon>
        <taxon>Rubioideae</taxon>
        <taxon>Spermacoceae</taxon>
        <taxon>Hedyotis-Oldenlandia complex</taxon>
        <taxon>Oldenlandia</taxon>
    </lineage>
</organism>
<reference evidence="4" key="1">
    <citation type="submission" date="2023-03" db="EMBL/GenBank/DDBJ databases">
        <authorList>
            <person name="Julca I."/>
        </authorList>
    </citation>
    <scope>NUCLEOTIDE SEQUENCE</scope>
</reference>
<dbReference type="Proteomes" id="UP001161247">
    <property type="component" value="Chromosome 2"/>
</dbReference>
<feature type="compositionally biased region" description="Polar residues" evidence="1">
    <location>
        <begin position="276"/>
        <end position="294"/>
    </location>
</feature>